<name>A0AAE4CLZ3_9ACTN</name>
<dbReference type="PANTHER" id="PTHR12526">
    <property type="entry name" value="GLYCOSYLTRANSFERASE"/>
    <property type="match status" value="1"/>
</dbReference>
<evidence type="ECO:0000313" key="5">
    <source>
        <dbReference type="Proteomes" id="UP001180845"/>
    </source>
</evidence>
<dbReference type="EMBL" id="JAVDXW010000001">
    <property type="protein sequence ID" value="MDR7301856.1"/>
    <property type="molecule type" value="Genomic_DNA"/>
</dbReference>
<protein>
    <submittedName>
        <fullName evidence="4">Glycosyltransferase involved in cell wall biosynthesis</fullName>
    </submittedName>
</protein>
<dbReference type="SUPFAM" id="SSF53756">
    <property type="entry name" value="UDP-Glycosyltransferase/glycogen phosphorylase"/>
    <property type="match status" value="1"/>
</dbReference>
<evidence type="ECO:0000313" key="4">
    <source>
        <dbReference type="EMBL" id="MDR7301856.1"/>
    </source>
</evidence>
<dbReference type="GO" id="GO:0016757">
    <property type="term" value="F:glycosyltransferase activity"/>
    <property type="evidence" value="ECO:0007669"/>
    <property type="project" value="UniProtKB-KW"/>
</dbReference>
<keyword evidence="1" id="KW-0328">Glycosyltransferase</keyword>
<reference evidence="4" key="1">
    <citation type="submission" date="2023-07" db="EMBL/GenBank/DDBJ databases">
        <title>Sequencing the genomes of 1000 actinobacteria strains.</title>
        <authorList>
            <person name="Klenk H.-P."/>
        </authorList>
    </citation>
    <scope>NUCLEOTIDE SEQUENCE</scope>
    <source>
        <strain evidence="4">DSM 45977</strain>
    </source>
</reference>
<evidence type="ECO:0000256" key="2">
    <source>
        <dbReference type="ARBA" id="ARBA00022679"/>
    </source>
</evidence>
<dbReference type="RefSeq" id="WP_310272889.1">
    <property type="nucleotide sequence ID" value="NZ_JAVDXW010000001.1"/>
</dbReference>
<organism evidence="4 5">
    <name type="scientific">Haloactinomyces albus</name>
    <dbReference type="NCBI Taxonomy" id="1352928"/>
    <lineage>
        <taxon>Bacteria</taxon>
        <taxon>Bacillati</taxon>
        <taxon>Actinomycetota</taxon>
        <taxon>Actinomycetes</taxon>
        <taxon>Actinopolysporales</taxon>
        <taxon>Actinopolysporaceae</taxon>
        <taxon>Haloactinomyces</taxon>
    </lineage>
</organism>
<dbReference type="Proteomes" id="UP001180845">
    <property type="component" value="Unassembled WGS sequence"/>
</dbReference>
<dbReference type="InterPro" id="IPR028098">
    <property type="entry name" value="Glyco_trans_4-like_N"/>
</dbReference>
<accession>A0AAE4CLZ3</accession>
<gene>
    <name evidence="4" type="ORF">JOF55_002037</name>
</gene>
<comment type="caution">
    <text evidence="4">The sequence shown here is derived from an EMBL/GenBank/DDBJ whole genome shotgun (WGS) entry which is preliminary data.</text>
</comment>
<dbReference type="Pfam" id="PF13439">
    <property type="entry name" value="Glyco_transf_4"/>
    <property type="match status" value="1"/>
</dbReference>
<dbReference type="AlphaFoldDB" id="A0AAE4CLZ3"/>
<evidence type="ECO:0000259" key="3">
    <source>
        <dbReference type="Pfam" id="PF13439"/>
    </source>
</evidence>
<keyword evidence="2" id="KW-0808">Transferase</keyword>
<dbReference type="Pfam" id="PF13692">
    <property type="entry name" value="Glyco_trans_1_4"/>
    <property type="match status" value="1"/>
</dbReference>
<evidence type="ECO:0000256" key="1">
    <source>
        <dbReference type="ARBA" id="ARBA00022676"/>
    </source>
</evidence>
<dbReference type="Gene3D" id="3.40.50.2000">
    <property type="entry name" value="Glycogen Phosphorylase B"/>
    <property type="match status" value="2"/>
</dbReference>
<dbReference type="CDD" id="cd03801">
    <property type="entry name" value="GT4_PimA-like"/>
    <property type="match status" value="1"/>
</dbReference>
<feature type="domain" description="Glycosyltransferase subfamily 4-like N-terminal" evidence="3">
    <location>
        <begin position="30"/>
        <end position="175"/>
    </location>
</feature>
<sequence length="362" mass="39507">MRILIVSTWFPSADRPDIAPFNVAHAKAITRNHDVQVVHAQLGGSGPIRQEEYAGLPVTRVPINPRRPLAVARSLSTLRRLVRGADVVHSMAFSSLGVLAPLYPVIGKRWVHTEHWSGTAFPDRIPGVWQRLSAARHLLRLPRRVSTVSSVLAEAIAKFARRDAVDVIPCVVDESFRPVPQPSWTPLKLVAVGGLVTGKRPQSAVDTVRELVATGVDTHLTWVGDGALHDEIRERITEYGLADRIDLVGAVSPEKVADHVRAANLFFLPTAFETFLAAGAEAIACGRPVVLPNTGGFTDYVTEANGVIIEQDDPKTLAQAVQQARDRFADVSADTISATGTSRFSEETIAEKFDEFYSHLEK</sequence>
<keyword evidence="5" id="KW-1185">Reference proteome</keyword>
<proteinExistence type="predicted"/>